<evidence type="ECO:0000313" key="9">
    <source>
        <dbReference type="RefSeq" id="XP_030746438.1"/>
    </source>
</evidence>
<dbReference type="InterPro" id="IPR039599">
    <property type="entry name" value="RBM48"/>
</dbReference>
<dbReference type="GO" id="GO:0005654">
    <property type="term" value="C:nucleoplasm"/>
    <property type="evidence" value="ECO:0007669"/>
    <property type="project" value="TreeGrafter"/>
</dbReference>
<dbReference type="AlphaFoldDB" id="A0A6J2X5H1"/>
<dbReference type="GeneID" id="115875172"/>
<dbReference type="OrthoDB" id="78358at2759"/>
<dbReference type="InParanoid" id="A0A6J2X5H1"/>
<dbReference type="PANTHER" id="PTHR20957:SF0">
    <property type="entry name" value="RNA-BINDING PROTEIN 48"/>
    <property type="match status" value="1"/>
</dbReference>
<dbReference type="FunCoup" id="A0A6J2X5H1">
    <property type="interactions" value="19"/>
</dbReference>
<dbReference type="PANTHER" id="PTHR20957">
    <property type="entry name" value="RNA-BINDING PROTEIN 48"/>
    <property type="match status" value="1"/>
</dbReference>
<dbReference type="GO" id="GO:0003723">
    <property type="term" value="F:RNA binding"/>
    <property type="evidence" value="ECO:0007669"/>
    <property type="project" value="UniProtKB-KW"/>
</dbReference>
<evidence type="ECO:0000256" key="2">
    <source>
        <dbReference type="ARBA" id="ARBA00015189"/>
    </source>
</evidence>
<accession>A0A6J2X5H1</accession>
<dbReference type="Proteomes" id="UP000504635">
    <property type="component" value="Unplaced"/>
</dbReference>
<dbReference type="RefSeq" id="XP_030746438.1">
    <property type="nucleotide sequence ID" value="XM_030890578.1"/>
</dbReference>
<evidence type="ECO:0000256" key="6">
    <source>
        <dbReference type="ARBA" id="ARBA00023187"/>
    </source>
</evidence>
<dbReference type="GO" id="GO:0008380">
    <property type="term" value="P:RNA splicing"/>
    <property type="evidence" value="ECO:0007669"/>
    <property type="project" value="UniProtKB-KW"/>
</dbReference>
<dbReference type="InterPro" id="IPR035979">
    <property type="entry name" value="RBD_domain_sf"/>
</dbReference>
<keyword evidence="4" id="KW-0747">Spliceosome</keyword>
<evidence type="ECO:0000313" key="8">
    <source>
        <dbReference type="Proteomes" id="UP000504635"/>
    </source>
</evidence>
<evidence type="ECO:0000256" key="5">
    <source>
        <dbReference type="ARBA" id="ARBA00022884"/>
    </source>
</evidence>
<evidence type="ECO:0000256" key="1">
    <source>
        <dbReference type="ARBA" id="ARBA00006938"/>
    </source>
</evidence>
<dbReference type="SUPFAM" id="SSF54928">
    <property type="entry name" value="RNA-binding domain, RBD"/>
    <property type="match status" value="1"/>
</dbReference>
<reference evidence="9" key="1">
    <citation type="submission" date="2025-08" db="UniProtKB">
        <authorList>
            <consortium name="RefSeq"/>
        </authorList>
    </citation>
    <scope>IDENTIFICATION</scope>
    <source>
        <tissue evidence="9">Gonads</tissue>
    </source>
</reference>
<keyword evidence="8" id="KW-1185">Reference proteome</keyword>
<dbReference type="GO" id="GO:0005681">
    <property type="term" value="C:spliceosomal complex"/>
    <property type="evidence" value="ECO:0007669"/>
    <property type="project" value="UniProtKB-KW"/>
</dbReference>
<comment type="similarity">
    <text evidence="1">Belongs to the RBM48 family.</text>
</comment>
<evidence type="ECO:0000256" key="4">
    <source>
        <dbReference type="ARBA" id="ARBA00022728"/>
    </source>
</evidence>
<dbReference type="KEGG" id="soy:115875172"/>
<sequence length="147" mass="17204">MESEDTKIFKHHKQQEYCLTRPLYRQGRRLTAVKVYTINNESQHLCIYGVPSIGLRKELKNLLTKYGEVLNLSLVPDVETEIFTECFHAHFKRIQSARVAKRILDTRSFYGGLLHICYAPELETVGETKAKLLQRKKDVLNRLQNNR</sequence>
<dbReference type="CDD" id="cd12442">
    <property type="entry name" value="RRM_RBM48"/>
    <property type="match status" value="1"/>
</dbReference>
<keyword evidence="5" id="KW-0694">RNA-binding</keyword>
<organism evidence="8 9">
    <name type="scientific">Sitophilus oryzae</name>
    <name type="common">Rice weevil</name>
    <name type="synonym">Curculio oryzae</name>
    <dbReference type="NCBI Taxonomy" id="7048"/>
    <lineage>
        <taxon>Eukaryota</taxon>
        <taxon>Metazoa</taxon>
        <taxon>Ecdysozoa</taxon>
        <taxon>Arthropoda</taxon>
        <taxon>Hexapoda</taxon>
        <taxon>Insecta</taxon>
        <taxon>Pterygota</taxon>
        <taxon>Neoptera</taxon>
        <taxon>Endopterygota</taxon>
        <taxon>Coleoptera</taxon>
        <taxon>Polyphaga</taxon>
        <taxon>Cucujiformia</taxon>
        <taxon>Curculionidae</taxon>
        <taxon>Dryophthorinae</taxon>
        <taxon>Sitophilus</taxon>
    </lineage>
</organism>
<protein>
    <recommendedName>
        <fullName evidence="2">RNA-binding protein 48</fullName>
    </recommendedName>
</protein>
<keyword evidence="6" id="KW-0508">mRNA splicing</keyword>
<gene>
    <name evidence="9" type="primary">LOC115875172</name>
</gene>
<dbReference type="Gene3D" id="3.30.70.330">
    <property type="match status" value="1"/>
</dbReference>
<proteinExistence type="inferred from homology"/>
<evidence type="ECO:0000256" key="3">
    <source>
        <dbReference type="ARBA" id="ARBA00022664"/>
    </source>
</evidence>
<comment type="function">
    <text evidence="7">As a component of the minor spliceosome, involved in the splicing of U12-type introns in pre-mRNAs.</text>
</comment>
<keyword evidence="3" id="KW-0507">mRNA processing</keyword>
<dbReference type="InterPro" id="IPR034264">
    <property type="entry name" value="RBM48_RRM"/>
</dbReference>
<name>A0A6J2X5H1_SITOR</name>
<dbReference type="InterPro" id="IPR012677">
    <property type="entry name" value="Nucleotide-bd_a/b_plait_sf"/>
</dbReference>
<dbReference type="GO" id="GO:0006397">
    <property type="term" value="P:mRNA processing"/>
    <property type="evidence" value="ECO:0007669"/>
    <property type="project" value="UniProtKB-KW"/>
</dbReference>
<evidence type="ECO:0000256" key="7">
    <source>
        <dbReference type="ARBA" id="ARBA00035004"/>
    </source>
</evidence>